<evidence type="ECO:0000313" key="2">
    <source>
        <dbReference type="EMBL" id="OBX51970.1"/>
    </source>
</evidence>
<organism evidence="2 3">
    <name type="scientific">Moraxella nonliquefaciens</name>
    <dbReference type="NCBI Taxonomy" id="478"/>
    <lineage>
        <taxon>Bacteria</taxon>
        <taxon>Pseudomonadati</taxon>
        <taxon>Pseudomonadota</taxon>
        <taxon>Gammaproteobacteria</taxon>
        <taxon>Moraxellales</taxon>
        <taxon>Moraxellaceae</taxon>
        <taxon>Moraxella</taxon>
    </lineage>
</organism>
<keyword evidence="1" id="KW-0732">Signal</keyword>
<protein>
    <submittedName>
        <fullName evidence="2">Uncharacterized protein</fullName>
    </submittedName>
</protein>
<dbReference type="RefSeq" id="WP_066891645.1">
    <property type="nucleotide sequence ID" value="NZ_LZDN01000002.1"/>
</dbReference>
<evidence type="ECO:0000256" key="1">
    <source>
        <dbReference type="SAM" id="SignalP"/>
    </source>
</evidence>
<name>A0A1B8PLS8_MORNO</name>
<sequence>MKKLSILALSATVAIAPAFAETTSHYTTPSVDTQTIVLPQTTVSATTPQADLSFAFDNVENLQATDMTLAEMQETEGAALPLAYMGGAALFGSMVNVNTYVRAVPQSQRTLGGYATAIGSGAVGGALTATPIGAMRAAFLGGGVALAGSGVSVTMKK</sequence>
<evidence type="ECO:0000313" key="3">
    <source>
        <dbReference type="Proteomes" id="UP000092671"/>
    </source>
</evidence>
<dbReference type="Proteomes" id="UP000092671">
    <property type="component" value="Unassembled WGS sequence"/>
</dbReference>
<dbReference type="OrthoDB" id="8787342at2"/>
<feature type="signal peptide" evidence="1">
    <location>
        <begin position="1"/>
        <end position="20"/>
    </location>
</feature>
<proteinExistence type="predicted"/>
<dbReference type="EMBL" id="LZDN01000002">
    <property type="protein sequence ID" value="OBX51970.1"/>
    <property type="molecule type" value="Genomic_DNA"/>
</dbReference>
<comment type="caution">
    <text evidence="2">The sequence shown here is derived from an EMBL/GenBank/DDBJ whole genome shotgun (WGS) entry which is preliminary data.</text>
</comment>
<accession>A0A1B8PLS8</accession>
<dbReference type="AlphaFoldDB" id="A0A1B8PLS8"/>
<reference evidence="2 3" key="1">
    <citation type="submission" date="2016-06" db="EMBL/GenBank/DDBJ databases">
        <title>Draft genome of Moraxella nonliquefaciens CCUG 60284.</title>
        <authorList>
            <person name="Salva-Serra F."/>
            <person name="Engstrom-Jakobsson H."/>
            <person name="Thorell K."/>
            <person name="Gonzales-Siles L."/>
            <person name="Karlsson R."/>
            <person name="Boulund F."/>
            <person name="Engstrand L."/>
            <person name="Kristiansson E."/>
            <person name="Moore E."/>
        </authorList>
    </citation>
    <scope>NUCLEOTIDE SEQUENCE [LARGE SCALE GENOMIC DNA]</scope>
    <source>
        <strain evidence="2 3">CCUG 60284</strain>
    </source>
</reference>
<feature type="chain" id="PRO_5008611670" evidence="1">
    <location>
        <begin position="21"/>
        <end position="157"/>
    </location>
</feature>
<gene>
    <name evidence="2" type="ORF">A9Z60_05235</name>
</gene>